<dbReference type="SMART" id="SM00184">
    <property type="entry name" value="RING"/>
    <property type="match status" value="1"/>
</dbReference>
<dbReference type="Pfam" id="PF00622">
    <property type="entry name" value="SPRY"/>
    <property type="match status" value="1"/>
</dbReference>
<dbReference type="PANTHER" id="PTHR25465:SF5">
    <property type="entry name" value="E3 UBIQUITIN_ISG15 LIGASE TRIM25-RELATED"/>
    <property type="match status" value="1"/>
</dbReference>
<dbReference type="InterPro" id="IPR001870">
    <property type="entry name" value="B30.2/SPRY"/>
</dbReference>
<keyword evidence="4" id="KW-0862">Zinc</keyword>
<dbReference type="GO" id="GO:0008270">
    <property type="term" value="F:zinc ion binding"/>
    <property type="evidence" value="ECO:0007669"/>
    <property type="project" value="UniProtKB-KW"/>
</dbReference>
<dbReference type="PRINTS" id="PR01407">
    <property type="entry name" value="BUTYPHLNCDUF"/>
</dbReference>
<keyword evidence="1" id="KW-0399">Innate immunity</keyword>
<evidence type="ECO:0000256" key="7">
    <source>
        <dbReference type="SAM" id="Coils"/>
    </source>
</evidence>
<dbReference type="OrthoDB" id="8821439at2759"/>
<dbReference type="SUPFAM" id="SSF57845">
    <property type="entry name" value="B-box zinc-binding domain"/>
    <property type="match status" value="1"/>
</dbReference>
<evidence type="ECO:0000256" key="2">
    <source>
        <dbReference type="ARBA" id="ARBA00022723"/>
    </source>
</evidence>
<dbReference type="InterPro" id="IPR043136">
    <property type="entry name" value="B30.2/SPRY_sf"/>
</dbReference>
<evidence type="ECO:0000259" key="10">
    <source>
        <dbReference type="PROSITE" id="PS50188"/>
    </source>
</evidence>
<dbReference type="SMART" id="SM00336">
    <property type="entry name" value="BBOX"/>
    <property type="match status" value="1"/>
</dbReference>
<feature type="domain" description="RING-type" evidence="8">
    <location>
        <begin position="13"/>
        <end position="56"/>
    </location>
</feature>
<evidence type="ECO:0000256" key="3">
    <source>
        <dbReference type="ARBA" id="ARBA00022771"/>
    </source>
</evidence>
<evidence type="ECO:0000256" key="6">
    <source>
        <dbReference type="PROSITE-ProRule" id="PRU00024"/>
    </source>
</evidence>
<dbReference type="InterPro" id="IPR006574">
    <property type="entry name" value="PRY"/>
</dbReference>
<keyword evidence="5" id="KW-0391">Immunity</keyword>
<dbReference type="Gene3D" id="2.60.120.920">
    <property type="match status" value="1"/>
</dbReference>
<reference evidence="12" key="1">
    <citation type="submission" date="2025-08" db="UniProtKB">
        <authorList>
            <consortium name="RefSeq"/>
        </authorList>
    </citation>
    <scope>IDENTIFICATION</scope>
    <source>
        <strain evidence="12">Wakin</strain>
        <tissue evidence="12">Muscle</tissue>
    </source>
</reference>
<evidence type="ECO:0000313" key="11">
    <source>
        <dbReference type="Proteomes" id="UP000515129"/>
    </source>
</evidence>
<name>A0A6P6KQ43_CARAU</name>
<dbReference type="Gene3D" id="3.30.40.10">
    <property type="entry name" value="Zinc/RING finger domain, C3HC4 (zinc finger)"/>
    <property type="match status" value="1"/>
</dbReference>
<dbReference type="Gene3D" id="3.30.160.60">
    <property type="entry name" value="Classic Zinc Finger"/>
    <property type="match status" value="1"/>
</dbReference>
<dbReference type="InterPro" id="IPR003877">
    <property type="entry name" value="SPRY_dom"/>
</dbReference>
<dbReference type="PROSITE" id="PS50188">
    <property type="entry name" value="B302_SPRY"/>
    <property type="match status" value="1"/>
</dbReference>
<proteinExistence type="predicted"/>
<dbReference type="CDD" id="cd16040">
    <property type="entry name" value="SPRY_PRY_SNTX"/>
    <property type="match status" value="1"/>
</dbReference>
<dbReference type="PROSITE" id="PS00518">
    <property type="entry name" value="ZF_RING_1"/>
    <property type="match status" value="1"/>
</dbReference>
<protein>
    <submittedName>
        <fullName evidence="12">Tripartite motif-containing protein 16-like</fullName>
    </submittedName>
</protein>
<dbReference type="SUPFAM" id="SSF57850">
    <property type="entry name" value="RING/U-box"/>
    <property type="match status" value="1"/>
</dbReference>
<gene>
    <name evidence="12" type="primary">LOC113053534</name>
</gene>
<dbReference type="InterPro" id="IPR058030">
    <property type="entry name" value="TRIM8/14/16/25/29/45/65_CC"/>
</dbReference>
<dbReference type="InterPro" id="IPR017907">
    <property type="entry name" value="Znf_RING_CS"/>
</dbReference>
<dbReference type="AlphaFoldDB" id="A0A6P6KQ43"/>
<feature type="domain" description="B30.2/SPRY" evidence="10">
    <location>
        <begin position="359"/>
        <end position="552"/>
    </location>
</feature>
<dbReference type="Pfam" id="PF25600">
    <property type="entry name" value="TRIM_CC"/>
    <property type="match status" value="1"/>
</dbReference>
<dbReference type="InterPro" id="IPR003879">
    <property type="entry name" value="Butyrophylin_SPRY"/>
</dbReference>
<feature type="coiled-coil region" evidence="7">
    <location>
        <begin position="263"/>
        <end position="290"/>
    </location>
</feature>
<keyword evidence="2" id="KW-0479">Metal-binding</keyword>
<dbReference type="GeneID" id="113053534"/>
<evidence type="ECO:0000259" key="8">
    <source>
        <dbReference type="PROSITE" id="PS50089"/>
    </source>
</evidence>
<dbReference type="PROSITE" id="PS50119">
    <property type="entry name" value="ZF_BBOX"/>
    <property type="match status" value="1"/>
</dbReference>
<dbReference type="SUPFAM" id="SSF49899">
    <property type="entry name" value="Concanavalin A-like lectins/glucanases"/>
    <property type="match status" value="1"/>
</dbReference>
<dbReference type="SMART" id="SM00449">
    <property type="entry name" value="SPRY"/>
    <property type="match status" value="1"/>
</dbReference>
<feature type="domain" description="B box-type" evidence="9">
    <location>
        <begin position="143"/>
        <end position="183"/>
    </location>
</feature>
<keyword evidence="11" id="KW-1185">Reference proteome</keyword>
<dbReference type="KEGG" id="caua:113053534"/>
<dbReference type="PANTHER" id="PTHR25465">
    <property type="entry name" value="B-BOX DOMAIN CONTAINING"/>
    <property type="match status" value="1"/>
</dbReference>
<dbReference type="InterPro" id="IPR051051">
    <property type="entry name" value="E3_ubiq-ligase_TRIM/RNF"/>
</dbReference>
<evidence type="ECO:0000256" key="1">
    <source>
        <dbReference type="ARBA" id="ARBA00022588"/>
    </source>
</evidence>
<dbReference type="Pfam" id="PF00643">
    <property type="entry name" value="zf-B_box"/>
    <property type="match status" value="1"/>
</dbReference>
<dbReference type="SMART" id="SM00589">
    <property type="entry name" value="PRY"/>
    <property type="match status" value="1"/>
</dbReference>
<dbReference type="Pfam" id="PF13765">
    <property type="entry name" value="PRY"/>
    <property type="match status" value="1"/>
</dbReference>
<dbReference type="InterPro" id="IPR013083">
    <property type="entry name" value="Znf_RING/FYVE/PHD"/>
</dbReference>
<sequence>MAETSFSQNQFSCPVCLDLLKDPVTIPCGHSFCMRCITECWDQEDLTGVYSCPQCRQTSTPRPTLNKNTMLAEVMEQLKKSKLQASVPAGPEDVECDICTVRKHKAIKSCLVCLNSYCQNHLQQHENLFKGKRHNLTEAIGRLQEKTCPTHNKLLEIYCHTDQQCICYLCTMDNHKNHNTIAAVAERTNKQIILKETQRKFQQRIQQRKKDLEELREAIESHKCSAERAVEDSERIFIELIHTIEKIRSKMLQMIREQEKAAVSRAEGLIYRLKQEIDDLKKRHTELKQISQTNDHIHFLKSFQSLAVSPESADEPNITVSSLLSFDEVRNSVSQLKEKLEDFCREEIEKISGRVTYVEIIPSNEPEIREEFLQYYSKFTLDPNTVNEHLRLSMWGGVFNVPNVVQQYPDHPDRFDPYPQVLCRESVCGRCYWELEWSGDDGVDISVSYKSVSRKGGRNECVFGCNDQSWSLNCTALLYSFWHNNSFTDLPVPYGRRRIGVYVDHRAGTLSFYSVSDTMSLIHRVQTTFTHPLYPGFAVHCGSAVKLCDLTI</sequence>
<organism evidence="11 12">
    <name type="scientific">Carassius auratus</name>
    <name type="common">Goldfish</name>
    <dbReference type="NCBI Taxonomy" id="7957"/>
    <lineage>
        <taxon>Eukaryota</taxon>
        <taxon>Metazoa</taxon>
        <taxon>Chordata</taxon>
        <taxon>Craniata</taxon>
        <taxon>Vertebrata</taxon>
        <taxon>Euteleostomi</taxon>
        <taxon>Actinopterygii</taxon>
        <taxon>Neopterygii</taxon>
        <taxon>Teleostei</taxon>
        <taxon>Ostariophysi</taxon>
        <taxon>Cypriniformes</taxon>
        <taxon>Cyprinidae</taxon>
        <taxon>Cyprininae</taxon>
        <taxon>Carassius</taxon>
    </lineage>
</organism>
<evidence type="ECO:0000313" key="12">
    <source>
        <dbReference type="RefSeq" id="XP_026074438.1"/>
    </source>
</evidence>
<dbReference type="InterPro" id="IPR013320">
    <property type="entry name" value="ConA-like_dom_sf"/>
</dbReference>
<accession>A0A6P6KQ43</accession>
<evidence type="ECO:0000256" key="5">
    <source>
        <dbReference type="ARBA" id="ARBA00022859"/>
    </source>
</evidence>
<keyword evidence="7" id="KW-0175">Coiled coil</keyword>
<dbReference type="Proteomes" id="UP000515129">
    <property type="component" value="Chromosome 34"/>
</dbReference>
<dbReference type="PROSITE" id="PS50089">
    <property type="entry name" value="ZF_RING_2"/>
    <property type="match status" value="1"/>
</dbReference>
<dbReference type="GO" id="GO:0045087">
    <property type="term" value="P:innate immune response"/>
    <property type="evidence" value="ECO:0007669"/>
    <property type="project" value="UniProtKB-KW"/>
</dbReference>
<keyword evidence="3 6" id="KW-0863">Zinc-finger</keyword>
<feature type="coiled-coil region" evidence="7">
    <location>
        <begin position="198"/>
        <end position="232"/>
    </location>
</feature>
<dbReference type="InterPro" id="IPR000315">
    <property type="entry name" value="Znf_B-box"/>
</dbReference>
<evidence type="ECO:0000259" key="9">
    <source>
        <dbReference type="PROSITE" id="PS50119"/>
    </source>
</evidence>
<dbReference type="Pfam" id="PF15227">
    <property type="entry name" value="zf-C3HC4_4"/>
    <property type="match status" value="1"/>
</dbReference>
<evidence type="ECO:0000256" key="4">
    <source>
        <dbReference type="ARBA" id="ARBA00022833"/>
    </source>
</evidence>
<dbReference type="RefSeq" id="XP_026074438.1">
    <property type="nucleotide sequence ID" value="XM_026218653.1"/>
</dbReference>
<dbReference type="GO" id="GO:0005737">
    <property type="term" value="C:cytoplasm"/>
    <property type="evidence" value="ECO:0007669"/>
    <property type="project" value="UniProtKB-ARBA"/>
</dbReference>
<dbReference type="Gene3D" id="4.10.830.40">
    <property type="match status" value="1"/>
</dbReference>
<dbReference type="CDD" id="cd19769">
    <property type="entry name" value="Bbox2_TRIM16-like"/>
    <property type="match status" value="1"/>
</dbReference>
<dbReference type="InterPro" id="IPR001841">
    <property type="entry name" value="Znf_RING"/>
</dbReference>